<comment type="subcellular location">
    <subcellularLocation>
        <location evidence="1">Cytoplasm</location>
    </subcellularLocation>
</comment>
<evidence type="ECO:0000256" key="1">
    <source>
        <dbReference type="ARBA" id="ARBA00004496"/>
    </source>
</evidence>
<dbReference type="AlphaFoldDB" id="A0AAV8S048"/>
<keyword evidence="4" id="KW-0963">Cytoplasm</keyword>
<evidence type="ECO:0000256" key="3">
    <source>
        <dbReference type="ARBA" id="ARBA00018111"/>
    </source>
</evidence>
<organism evidence="6 7">
    <name type="scientific">Ensete ventricosum</name>
    <name type="common">Abyssinian banana</name>
    <name type="synonym">Musa ensete</name>
    <dbReference type="NCBI Taxonomy" id="4639"/>
    <lineage>
        <taxon>Eukaryota</taxon>
        <taxon>Viridiplantae</taxon>
        <taxon>Streptophyta</taxon>
        <taxon>Embryophyta</taxon>
        <taxon>Tracheophyta</taxon>
        <taxon>Spermatophyta</taxon>
        <taxon>Magnoliopsida</taxon>
        <taxon>Liliopsida</taxon>
        <taxon>Zingiberales</taxon>
        <taxon>Musaceae</taxon>
        <taxon>Ensete</taxon>
    </lineage>
</organism>
<dbReference type="InterPro" id="IPR053924">
    <property type="entry name" value="RecX_HTH_2nd"/>
</dbReference>
<dbReference type="HAMAP" id="MF_01114">
    <property type="entry name" value="RecX"/>
    <property type="match status" value="1"/>
</dbReference>
<dbReference type="Gene3D" id="1.10.10.10">
    <property type="entry name" value="Winged helix-like DNA-binding domain superfamily/Winged helix DNA-binding domain"/>
    <property type="match status" value="2"/>
</dbReference>
<evidence type="ECO:0000313" key="6">
    <source>
        <dbReference type="EMBL" id="KAJ8512744.1"/>
    </source>
</evidence>
<accession>A0AAV8S048</accession>
<dbReference type="InterPro" id="IPR003783">
    <property type="entry name" value="Regulatory_RecX"/>
</dbReference>
<evidence type="ECO:0000256" key="2">
    <source>
        <dbReference type="ARBA" id="ARBA00009695"/>
    </source>
</evidence>
<reference evidence="6 7" key="1">
    <citation type="submission" date="2022-12" db="EMBL/GenBank/DDBJ databases">
        <title>Chromosome-scale assembly of the Ensete ventricosum genome.</title>
        <authorList>
            <person name="Dussert Y."/>
            <person name="Stocks J."/>
            <person name="Wendawek A."/>
            <person name="Woldeyes F."/>
            <person name="Nichols R.A."/>
            <person name="Borrell J.S."/>
        </authorList>
    </citation>
    <scope>NUCLEOTIDE SEQUENCE [LARGE SCALE GENOMIC DNA]</scope>
    <source>
        <strain evidence="7">cv. Maze</strain>
        <tissue evidence="6">Seeds</tissue>
    </source>
</reference>
<proteinExistence type="inferred from homology"/>
<dbReference type="Proteomes" id="UP001222027">
    <property type="component" value="Unassembled WGS sequence"/>
</dbReference>
<dbReference type="EMBL" id="JAQQAF010000001">
    <property type="protein sequence ID" value="KAJ8512744.1"/>
    <property type="molecule type" value="Genomic_DNA"/>
</dbReference>
<comment type="similarity">
    <text evidence="2">Belongs to the RecX family.</text>
</comment>
<evidence type="ECO:0000313" key="7">
    <source>
        <dbReference type="Proteomes" id="UP001222027"/>
    </source>
</evidence>
<dbReference type="GO" id="GO:0005737">
    <property type="term" value="C:cytoplasm"/>
    <property type="evidence" value="ECO:0007669"/>
    <property type="project" value="UniProtKB-SubCell"/>
</dbReference>
<dbReference type="PANTHER" id="PTHR33602">
    <property type="entry name" value="REGULATORY PROTEIN RECX FAMILY PROTEIN"/>
    <property type="match status" value="1"/>
</dbReference>
<comment type="caution">
    <text evidence="6">The sequence shown here is derived from an EMBL/GenBank/DDBJ whole genome shotgun (WGS) entry which is preliminary data.</text>
</comment>
<protein>
    <recommendedName>
        <fullName evidence="3">Regulatory protein RecX</fullName>
    </recommendedName>
</protein>
<evidence type="ECO:0000259" key="5">
    <source>
        <dbReference type="Pfam" id="PF02631"/>
    </source>
</evidence>
<sequence length="699" mass="78468">MDSPAAGEKEGEIWNQERGQGRLVDRDFVGRGYCDLVLIARSTGDSYGKPNLLSHDTDPKKDAAFSFCELINSEKERRVRQGSDIFLSFTCEQRTIVEASLNLELLEFDFSAQDPFHRFPTYLYSLKILQVLPCKKGWRFCNKALKLASSVRGVESVAIQGRNRNRVVVTGEGVASVYLTSILRKNMGYAEIIGISRVNIDEVHECEVPGLQEVPQCYNNYCGPPQLMSNGVCNTHSNGYNHYYPAHPHTIHDGWIMISALSFLLGLAHIVVYDIVDLQEILTCEEMREELDVESSSTASCTIHCIAFQSILENNSSHSREAGLPDVFFNSLQSSPYKNHMVEAYQALCHKGSPVPDSGSSSCPNPNGKLLRQEKMAFLLANPRFQISLHGQFRCAVISSWVKNSRYSSGRVRCIPGEFAKINRANFSHLKIAKEKETYPTETVSSKNIKFHGNFSRNNHTDAEGASSSGIFDRTEELLEFKDVSSYSLDTMEDAAEKEFELCPGEEQDSDIPKIAETGEVTKSRTKQDAEQMAIELLSARAFTTLELRKKLRGKKFSLDIVDPLIASLKDRGLINDGLYAESFSHSRWLSMTWGPQRIKKALRQKGVSEMTADKATKEVFEEDDTGGDGWNIQHGISKHSMERLYLQASKQWLRSRDSSLMIRKPRIIIHDESVLGNLQIISSKSCCKIAQVLESGFC</sequence>
<keyword evidence="7" id="KW-1185">Reference proteome</keyword>
<dbReference type="Gene3D" id="3.30.70.100">
    <property type="match status" value="1"/>
</dbReference>
<dbReference type="InterPro" id="IPR036388">
    <property type="entry name" value="WH-like_DNA-bd_sf"/>
</dbReference>
<dbReference type="PANTHER" id="PTHR33602:SF1">
    <property type="entry name" value="REGULATORY PROTEIN RECX FAMILY PROTEIN"/>
    <property type="match status" value="1"/>
</dbReference>
<gene>
    <name evidence="6" type="ORF">OPV22_003178</name>
</gene>
<name>A0AAV8S048_ENSVE</name>
<dbReference type="GO" id="GO:0006282">
    <property type="term" value="P:regulation of DNA repair"/>
    <property type="evidence" value="ECO:0007669"/>
    <property type="project" value="InterPro"/>
</dbReference>
<feature type="domain" description="RecX second three-helical" evidence="5">
    <location>
        <begin position="576"/>
        <end position="616"/>
    </location>
</feature>
<evidence type="ECO:0000256" key="4">
    <source>
        <dbReference type="ARBA" id="ARBA00022490"/>
    </source>
</evidence>
<dbReference type="Pfam" id="PF02631">
    <property type="entry name" value="RecX_HTH2"/>
    <property type="match status" value="1"/>
</dbReference>